<comment type="caution">
    <text evidence="5">The sequence shown here is derived from an EMBL/GenBank/DDBJ whole genome shotgun (WGS) entry which is preliminary data.</text>
</comment>
<dbReference type="SMART" id="SM00248">
    <property type="entry name" value="ANK"/>
    <property type="match status" value="5"/>
</dbReference>
<dbReference type="Pfam" id="PF12796">
    <property type="entry name" value="Ank_2"/>
    <property type="match status" value="1"/>
</dbReference>
<dbReference type="Proteomes" id="UP000649617">
    <property type="component" value="Unassembled WGS sequence"/>
</dbReference>
<dbReference type="Pfam" id="PF00023">
    <property type="entry name" value="Ank"/>
    <property type="match status" value="3"/>
</dbReference>
<dbReference type="PANTHER" id="PTHR24173:SF74">
    <property type="entry name" value="ANKYRIN REPEAT DOMAIN-CONTAINING PROTEIN 16"/>
    <property type="match status" value="1"/>
</dbReference>
<feature type="domain" description="Ubiquitin-like" evidence="4">
    <location>
        <begin position="1"/>
        <end position="59"/>
    </location>
</feature>
<name>A0A812IQW0_SYMPI</name>
<dbReference type="InterPro" id="IPR000626">
    <property type="entry name" value="Ubiquitin-like_dom"/>
</dbReference>
<feature type="repeat" description="ANK" evidence="3">
    <location>
        <begin position="109"/>
        <end position="141"/>
    </location>
</feature>
<evidence type="ECO:0000313" key="6">
    <source>
        <dbReference type="Proteomes" id="UP000649617"/>
    </source>
</evidence>
<feature type="repeat" description="ANK" evidence="3">
    <location>
        <begin position="143"/>
        <end position="175"/>
    </location>
</feature>
<dbReference type="OrthoDB" id="430364at2759"/>
<evidence type="ECO:0000256" key="3">
    <source>
        <dbReference type="PROSITE-ProRule" id="PRU00023"/>
    </source>
</evidence>
<dbReference type="EMBL" id="CAJNIZ010000833">
    <property type="protein sequence ID" value="CAE7176334.1"/>
    <property type="molecule type" value="Genomic_DNA"/>
</dbReference>
<evidence type="ECO:0000256" key="1">
    <source>
        <dbReference type="ARBA" id="ARBA00022737"/>
    </source>
</evidence>
<evidence type="ECO:0000313" key="5">
    <source>
        <dbReference type="EMBL" id="CAE7176334.1"/>
    </source>
</evidence>
<keyword evidence="1" id="KW-0677">Repeat</keyword>
<dbReference type="PANTHER" id="PTHR24173">
    <property type="entry name" value="ANKYRIN REPEAT CONTAINING"/>
    <property type="match status" value="1"/>
</dbReference>
<dbReference type="InterPro" id="IPR002110">
    <property type="entry name" value="Ankyrin_rpt"/>
</dbReference>
<reference evidence="5" key="1">
    <citation type="submission" date="2021-02" db="EMBL/GenBank/DDBJ databases">
        <authorList>
            <person name="Dougan E. K."/>
            <person name="Rhodes N."/>
            <person name="Thang M."/>
            <person name="Chan C."/>
        </authorList>
    </citation>
    <scope>NUCLEOTIDE SEQUENCE</scope>
</reference>
<dbReference type="AlphaFoldDB" id="A0A812IQW0"/>
<sequence>MLHVWTAAGEELTAIPWETVSDAKQLKQHLQPLCEAPRFRQRLLTDGRILEDDMSLSNLVDVQLVLLPFITPSQEQEDELAILAAEGMIAEVETILQRPQSPSCADPRDYEQPLFLACKNGHVAIARLLLEADADVETRSRWCGITPLLAACAEGREQVVRVLLEGGANKEARDRRGSTPLLVAAHCFCPEIVCLLLEANAERTVRNSYGETPLWVAINKDSFQHAKRRQEEVVCHLLRRVADPNCRVQGQNYPLHMACRRGHVRIAKLLLQARADQQLSSD</sequence>
<dbReference type="SUPFAM" id="SSF54236">
    <property type="entry name" value="Ubiquitin-like"/>
    <property type="match status" value="1"/>
</dbReference>
<evidence type="ECO:0000256" key="2">
    <source>
        <dbReference type="ARBA" id="ARBA00023043"/>
    </source>
</evidence>
<evidence type="ECO:0000259" key="4">
    <source>
        <dbReference type="PROSITE" id="PS50053"/>
    </source>
</evidence>
<dbReference type="InterPro" id="IPR036770">
    <property type="entry name" value="Ankyrin_rpt-contain_sf"/>
</dbReference>
<dbReference type="PROSITE" id="PS50297">
    <property type="entry name" value="ANK_REP_REGION"/>
    <property type="match status" value="3"/>
</dbReference>
<feature type="repeat" description="ANK" evidence="3">
    <location>
        <begin position="250"/>
        <end position="282"/>
    </location>
</feature>
<proteinExistence type="predicted"/>
<dbReference type="InterPro" id="IPR029071">
    <property type="entry name" value="Ubiquitin-like_domsf"/>
</dbReference>
<keyword evidence="2 3" id="KW-0040">ANK repeat</keyword>
<dbReference type="SUPFAM" id="SSF48403">
    <property type="entry name" value="Ankyrin repeat"/>
    <property type="match status" value="1"/>
</dbReference>
<dbReference type="PROSITE" id="PS50053">
    <property type="entry name" value="UBIQUITIN_2"/>
    <property type="match status" value="1"/>
</dbReference>
<accession>A0A812IQW0</accession>
<organism evidence="5 6">
    <name type="scientific">Symbiodinium pilosum</name>
    <name type="common">Dinoflagellate</name>
    <dbReference type="NCBI Taxonomy" id="2952"/>
    <lineage>
        <taxon>Eukaryota</taxon>
        <taxon>Sar</taxon>
        <taxon>Alveolata</taxon>
        <taxon>Dinophyceae</taxon>
        <taxon>Suessiales</taxon>
        <taxon>Symbiodiniaceae</taxon>
        <taxon>Symbiodinium</taxon>
    </lineage>
</organism>
<dbReference type="PROSITE" id="PS50088">
    <property type="entry name" value="ANK_REPEAT"/>
    <property type="match status" value="4"/>
</dbReference>
<feature type="repeat" description="ANK" evidence="3">
    <location>
        <begin position="176"/>
        <end position="208"/>
    </location>
</feature>
<dbReference type="Gene3D" id="1.25.40.20">
    <property type="entry name" value="Ankyrin repeat-containing domain"/>
    <property type="match status" value="3"/>
</dbReference>
<gene>
    <name evidence="5" type="primary">ASB3</name>
    <name evidence="5" type="ORF">SPIL2461_LOCUS910</name>
</gene>
<keyword evidence="6" id="KW-1185">Reference proteome</keyword>
<dbReference type="CDD" id="cd17039">
    <property type="entry name" value="Ubl_ubiquitin_like"/>
    <property type="match status" value="1"/>
</dbReference>
<protein>
    <submittedName>
        <fullName evidence="5">ASB3 protein</fullName>
    </submittedName>
</protein>